<dbReference type="OrthoDB" id="4029442at2"/>
<gene>
    <name evidence="2" type="ORF">Pr1d_28110</name>
</gene>
<dbReference type="InterPro" id="IPR011005">
    <property type="entry name" value="Dihydropteroate_synth-like_sf"/>
</dbReference>
<dbReference type="InterPro" id="IPR045406">
    <property type="entry name" value="DUF6513"/>
</dbReference>
<organism evidence="2 3">
    <name type="scientific">Bythopirellula goksoeyrii</name>
    <dbReference type="NCBI Taxonomy" id="1400387"/>
    <lineage>
        <taxon>Bacteria</taxon>
        <taxon>Pseudomonadati</taxon>
        <taxon>Planctomycetota</taxon>
        <taxon>Planctomycetia</taxon>
        <taxon>Pirellulales</taxon>
        <taxon>Lacipirellulaceae</taxon>
        <taxon>Bythopirellula</taxon>
    </lineage>
</organism>
<protein>
    <submittedName>
        <fullName evidence="2">Pterin binding enzyme</fullName>
    </submittedName>
</protein>
<dbReference type="Proteomes" id="UP000323917">
    <property type="component" value="Chromosome"/>
</dbReference>
<keyword evidence="3" id="KW-1185">Reference proteome</keyword>
<evidence type="ECO:0000313" key="3">
    <source>
        <dbReference type="Proteomes" id="UP000323917"/>
    </source>
</evidence>
<name>A0A5B9QD10_9BACT</name>
<dbReference type="Pfam" id="PF00809">
    <property type="entry name" value="Pterin_bind"/>
    <property type="match status" value="1"/>
</dbReference>
<proteinExistence type="predicted"/>
<dbReference type="KEGG" id="bgok:Pr1d_28110"/>
<dbReference type="Gene3D" id="3.20.20.20">
    <property type="entry name" value="Dihydropteroate synthase-like"/>
    <property type="match status" value="1"/>
</dbReference>
<reference evidence="2 3" key="1">
    <citation type="submission" date="2019-08" db="EMBL/GenBank/DDBJ databases">
        <title>Deep-cultivation of Planctomycetes and their phenomic and genomic characterization uncovers novel biology.</title>
        <authorList>
            <person name="Wiegand S."/>
            <person name="Jogler M."/>
            <person name="Boedeker C."/>
            <person name="Pinto D."/>
            <person name="Vollmers J."/>
            <person name="Rivas-Marin E."/>
            <person name="Kohn T."/>
            <person name="Peeters S.H."/>
            <person name="Heuer A."/>
            <person name="Rast P."/>
            <person name="Oberbeckmann S."/>
            <person name="Bunk B."/>
            <person name="Jeske O."/>
            <person name="Meyerdierks A."/>
            <person name="Storesund J.E."/>
            <person name="Kallscheuer N."/>
            <person name="Luecker S."/>
            <person name="Lage O.M."/>
            <person name="Pohl T."/>
            <person name="Merkel B.J."/>
            <person name="Hornburger P."/>
            <person name="Mueller R.-W."/>
            <person name="Bruemmer F."/>
            <person name="Labrenz M."/>
            <person name="Spormann A.M."/>
            <person name="Op den Camp H."/>
            <person name="Overmann J."/>
            <person name="Amann R."/>
            <person name="Jetten M.S.M."/>
            <person name="Mascher T."/>
            <person name="Medema M.H."/>
            <person name="Devos D.P."/>
            <person name="Kaster A.-K."/>
            <person name="Ovreas L."/>
            <person name="Rohde M."/>
            <person name="Galperin M.Y."/>
            <person name="Jogler C."/>
        </authorList>
    </citation>
    <scope>NUCLEOTIDE SEQUENCE [LARGE SCALE GENOMIC DNA]</scope>
    <source>
        <strain evidence="2 3">Pr1d</strain>
    </source>
</reference>
<accession>A0A5B9QD10</accession>
<dbReference type="Pfam" id="PF20123">
    <property type="entry name" value="DUF6513"/>
    <property type="match status" value="1"/>
</dbReference>
<feature type="domain" description="Pterin-binding" evidence="1">
    <location>
        <begin position="105"/>
        <end position="361"/>
    </location>
</feature>
<dbReference type="EMBL" id="CP042913">
    <property type="protein sequence ID" value="QEG35510.1"/>
    <property type="molecule type" value="Genomic_DNA"/>
</dbReference>
<evidence type="ECO:0000259" key="1">
    <source>
        <dbReference type="PROSITE" id="PS50972"/>
    </source>
</evidence>
<dbReference type="AlphaFoldDB" id="A0A5B9QD10"/>
<dbReference type="PROSITE" id="PS50972">
    <property type="entry name" value="PTERIN_BINDING"/>
    <property type="match status" value="1"/>
</dbReference>
<dbReference type="SUPFAM" id="SSF51717">
    <property type="entry name" value="Dihydropteroate synthetase-like"/>
    <property type="match status" value="1"/>
</dbReference>
<sequence length="470" mass="52064">MAIEHIHFVTGRLARHSLEQILPELAEESGFSYSVDVMPITVAALMTPTWIAKHIRVPPDATKVLVPGYCEGDLAPLQSETTATVERGPRDLRQLPQFFSRQSIPTDYGAYDIEILAEINNCPRLSLTEILSVAEHYSQSGADVIDLGCDPGNTWTDVAAAVQMLRDHGMRVSIDSLNPEEIAPATKAGAELVLSVNSINRAAALEWGAEVVAIPDDPRTLAGLDETVEFLASANVPLRIDPILEPISFGFANSLGRYLEIHRRYPDAEMMMGIGNLTELTDVDSAGINALLLGFCQELGIRSILTTEVINWARTSVKECDLARRLMYHAVSNQVLPKHVEPDLLMLRDEEVIAPTEEQLEQLATEVRDNNYRIYVSGDEIHLIARDLHLHDSDPFTLMEALRTAGTDGGLPKNLDADHAFYLGYEMAKARIALTLGKNYVQDESLNWGLATVPEHRHYLKPKSQSRQQD</sequence>
<evidence type="ECO:0000313" key="2">
    <source>
        <dbReference type="EMBL" id="QEG35510.1"/>
    </source>
</evidence>
<dbReference type="InterPro" id="IPR000489">
    <property type="entry name" value="Pterin-binding_dom"/>
</dbReference>
<dbReference type="GO" id="GO:0042558">
    <property type="term" value="P:pteridine-containing compound metabolic process"/>
    <property type="evidence" value="ECO:0007669"/>
    <property type="project" value="InterPro"/>
</dbReference>
<dbReference type="RefSeq" id="WP_148074016.1">
    <property type="nucleotide sequence ID" value="NZ_CP042913.1"/>
</dbReference>